<feature type="non-terminal residue" evidence="1">
    <location>
        <position position="1"/>
    </location>
</feature>
<dbReference type="EMBL" id="KL227790">
    <property type="protein sequence ID" value="KFV03671.1"/>
    <property type="molecule type" value="Genomic_DNA"/>
</dbReference>
<dbReference type="InterPro" id="IPR026652">
    <property type="entry name" value="CEP128"/>
</dbReference>
<gene>
    <name evidence="1" type="ORF">N339_10089</name>
</gene>
<dbReference type="PANTHER" id="PTHR46657">
    <property type="entry name" value="CENTROSOMAL PROTEIN OF 128 KDA"/>
    <property type="match status" value="1"/>
</dbReference>
<dbReference type="Proteomes" id="UP000053149">
    <property type="component" value="Unassembled WGS sequence"/>
</dbReference>
<dbReference type="PANTHER" id="PTHR46657:SF1">
    <property type="entry name" value="CENTROSOMAL PROTEIN OF 128 KDA"/>
    <property type="match status" value="1"/>
</dbReference>
<dbReference type="AlphaFoldDB" id="A0A093DNG8"/>
<dbReference type="GO" id="GO:0005814">
    <property type="term" value="C:centriole"/>
    <property type="evidence" value="ECO:0007669"/>
    <property type="project" value="TreeGrafter"/>
</dbReference>
<organism evidence="1 2">
    <name type="scientific">Pterocles gutturalis</name>
    <name type="common">yellow-throated sandgrouse</name>
    <dbReference type="NCBI Taxonomy" id="240206"/>
    <lineage>
        <taxon>Eukaryota</taxon>
        <taxon>Metazoa</taxon>
        <taxon>Chordata</taxon>
        <taxon>Craniata</taxon>
        <taxon>Vertebrata</taxon>
        <taxon>Euteleostomi</taxon>
        <taxon>Archelosauria</taxon>
        <taxon>Archosauria</taxon>
        <taxon>Dinosauria</taxon>
        <taxon>Saurischia</taxon>
        <taxon>Theropoda</taxon>
        <taxon>Coelurosauria</taxon>
        <taxon>Aves</taxon>
        <taxon>Neognathae</taxon>
        <taxon>Neoaves</taxon>
        <taxon>Columbimorphae</taxon>
        <taxon>Pterocliformes</taxon>
        <taxon>Pteroclidae</taxon>
        <taxon>Pterocles</taxon>
    </lineage>
</organism>
<accession>A0A093DNG8</accession>
<sequence length="70" mass="8762">DPHRWLAETKWLCEEVKERESNEKKLRCYLLQSREQLKHFTQMKEAEHQSLFKQIKKQEKLLEEVHKEKR</sequence>
<proteinExistence type="predicted"/>
<evidence type="ECO:0000313" key="2">
    <source>
        <dbReference type="Proteomes" id="UP000053149"/>
    </source>
</evidence>
<evidence type="ECO:0000313" key="1">
    <source>
        <dbReference type="EMBL" id="KFV03671.1"/>
    </source>
</evidence>
<dbReference type="GO" id="GO:0000922">
    <property type="term" value="C:spindle pole"/>
    <property type="evidence" value="ECO:0007669"/>
    <property type="project" value="TreeGrafter"/>
</dbReference>
<reference evidence="1 2" key="1">
    <citation type="submission" date="2014-04" db="EMBL/GenBank/DDBJ databases">
        <title>Genome evolution of avian class.</title>
        <authorList>
            <person name="Zhang G."/>
            <person name="Li C."/>
        </authorList>
    </citation>
    <scope>NUCLEOTIDE SEQUENCE [LARGE SCALE GENOMIC DNA]</scope>
    <source>
        <strain evidence="1">BGI_N339</strain>
    </source>
</reference>
<protein>
    <submittedName>
        <fullName evidence="1">Centrosomal protein of 128 kDa</fullName>
    </submittedName>
</protein>
<keyword evidence="2" id="KW-1185">Reference proteome</keyword>
<name>A0A093DNG8_9AVES</name>
<feature type="non-terminal residue" evidence="1">
    <location>
        <position position="70"/>
    </location>
</feature>